<evidence type="ECO:0000313" key="3">
    <source>
        <dbReference type="Proteomes" id="UP000009175"/>
    </source>
</evidence>
<dbReference type="HOGENOM" id="CLU_1224059_0_0_6"/>
<dbReference type="STRING" id="326297.Sama_0719"/>
<reference evidence="2 3" key="1">
    <citation type="submission" date="2006-12" db="EMBL/GenBank/DDBJ databases">
        <title>Complete sequence of Shewanella amazonensis SB2B.</title>
        <authorList>
            <consortium name="US DOE Joint Genome Institute"/>
            <person name="Copeland A."/>
            <person name="Lucas S."/>
            <person name="Lapidus A."/>
            <person name="Barry K."/>
            <person name="Detter J.C."/>
            <person name="Glavina del Rio T."/>
            <person name="Hammon N."/>
            <person name="Israni S."/>
            <person name="Dalin E."/>
            <person name="Tice H."/>
            <person name="Pitluck S."/>
            <person name="Munk A.C."/>
            <person name="Brettin T."/>
            <person name="Bruce D."/>
            <person name="Han C."/>
            <person name="Tapia R."/>
            <person name="Gilna P."/>
            <person name="Schmutz J."/>
            <person name="Larimer F."/>
            <person name="Land M."/>
            <person name="Hauser L."/>
            <person name="Kyrpides N."/>
            <person name="Mikhailova N."/>
            <person name="Fredrickson J."/>
            <person name="Richardson P."/>
        </authorList>
    </citation>
    <scope>NUCLEOTIDE SEQUENCE [LARGE SCALE GENOMIC DNA]</scope>
    <source>
        <strain evidence="3">ATCC BAA-1098 / SB2B</strain>
    </source>
</reference>
<keyword evidence="1" id="KW-1133">Transmembrane helix</keyword>
<keyword evidence="1" id="KW-0472">Membrane</keyword>
<dbReference type="EMBL" id="CP000507">
    <property type="protein sequence ID" value="ABL98927.1"/>
    <property type="molecule type" value="Genomic_DNA"/>
</dbReference>
<evidence type="ECO:0000313" key="2">
    <source>
        <dbReference type="EMBL" id="ABL98927.1"/>
    </source>
</evidence>
<dbReference type="OrthoDB" id="9861527at2"/>
<evidence type="ECO:0000256" key="1">
    <source>
        <dbReference type="SAM" id="Phobius"/>
    </source>
</evidence>
<gene>
    <name evidence="2" type="ordered locus">Sama_0719</name>
</gene>
<feature type="transmembrane region" description="Helical" evidence="1">
    <location>
        <begin position="204"/>
        <end position="224"/>
    </location>
</feature>
<dbReference type="AlphaFoldDB" id="A1S3H1"/>
<proteinExistence type="predicted"/>
<protein>
    <submittedName>
        <fullName evidence="2">Uncharacterized protein</fullName>
    </submittedName>
</protein>
<keyword evidence="1" id="KW-0812">Transmembrane</keyword>
<sequence>MHLHKDARGHWYFRSERQSQRVIYGAIALVPMGASLFMSLVLKGNEAVIYGVFAALLSPVALVLLGYREHLVFVPGNLIRRRSFWGRGEKDVERWPTGSVSLVAEPLVQLDKGCWLSLEAGKRLSRYSIGEEAETLALAKCLGAQTGAAACERMSDYPHARPIQAAADFDSETAPDKHPNAAVTAVPAPQSSAQAPFATVRGSFWRALLPLPMFIALGTLLLWLGY</sequence>
<name>A1S3H1_SHEAM</name>
<organism evidence="2 3">
    <name type="scientific">Shewanella amazonensis (strain ATCC BAA-1098 / SB2B)</name>
    <dbReference type="NCBI Taxonomy" id="326297"/>
    <lineage>
        <taxon>Bacteria</taxon>
        <taxon>Pseudomonadati</taxon>
        <taxon>Pseudomonadota</taxon>
        <taxon>Gammaproteobacteria</taxon>
        <taxon>Alteromonadales</taxon>
        <taxon>Shewanellaceae</taxon>
        <taxon>Shewanella</taxon>
    </lineage>
</organism>
<dbReference type="KEGG" id="saz:Sama_0719"/>
<keyword evidence="3" id="KW-1185">Reference proteome</keyword>
<feature type="transmembrane region" description="Helical" evidence="1">
    <location>
        <begin position="21"/>
        <end position="42"/>
    </location>
</feature>
<accession>A1S3H1</accession>
<feature type="transmembrane region" description="Helical" evidence="1">
    <location>
        <begin position="48"/>
        <end position="67"/>
    </location>
</feature>
<dbReference type="RefSeq" id="WP_011758837.1">
    <property type="nucleotide sequence ID" value="NC_008700.1"/>
</dbReference>
<dbReference type="Proteomes" id="UP000009175">
    <property type="component" value="Chromosome"/>
</dbReference>